<comment type="caution">
    <text evidence="6">The sequence shown here is derived from an EMBL/GenBank/DDBJ whole genome shotgun (WGS) entry which is preliminary data.</text>
</comment>
<proteinExistence type="predicted"/>
<keyword evidence="7" id="KW-1185">Reference proteome</keyword>
<dbReference type="InterPro" id="IPR036457">
    <property type="entry name" value="PPM-type-like_dom_sf"/>
</dbReference>
<comment type="subcellular location">
    <subcellularLocation>
        <location evidence="1">Membrane</location>
        <topology evidence="1">Peripheral membrane protein</topology>
    </subcellularLocation>
</comment>
<evidence type="ECO:0000313" key="7">
    <source>
        <dbReference type="Proteomes" id="UP000649617"/>
    </source>
</evidence>
<name>A0A812VKZ0_SYMPI</name>
<dbReference type="InterPro" id="IPR000222">
    <property type="entry name" value="PP2C_BS"/>
</dbReference>
<dbReference type="EMBL" id="CAJNIZ010043013">
    <property type="protein sequence ID" value="CAE7647069.1"/>
    <property type="molecule type" value="Genomic_DNA"/>
</dbReference>
<keyword evidence="4" id="KW-0904">Protein phosphatase</keyword>
<evidence type="ECO:0000256" key="2">
    <source>
        <dbReference type="ARBA" id="ARBA00022723"/>
    </source>
</evidence>
<gene>
    <name evidence="6" type="ORF">SPIL2461_LOCUS17214</name>
</gene>
<evidence type="ECO:0000259" key="5">
    <source>
        <dbReference type="PROSITE" id="PS51746"/>
    </source>
</evidence>
<evidence type="ECO:0000256" key="1">
    <source>
        <dbReference type="ARBA" id="ARBA00004170"/>
    </source>
</evidence>
<accession>A0A812VKZ0</accession>
<dbReference type="SUPFAM" id="SSF81606">
    <property type="entry name" value="PP2C-like"/>
    <property type="match status" value="1"/>
</dbReference>
<evidence type="ECO:0000256" key="4">
    <source>
        <dbReference type="ARBA" id="ARBA00022912"/>
    </source>
</evidence>
<reference evidence="6" key="1">
    <citation type="submission" date="2021-02" db="EMBL/GenBank/DDBJ databases">
        <authorList>
            <person name="Dougan E. K."/>
            <person name="Rhodes N."/>
            <person name="Thang M."/>
            <person name="Chan C."/>
        </authorList>
    </citation>
    <scope>NUCLEOTIDE SEQUENCE</scope>
</reference>
<keyword evidence="3" id="KW-0378">Hydrolase</keyword>
<keyword evidence="2" id="KW-0479">Metal-binding</keyword>
<dbReference type="GO" id="GO:0004721">
    <property type="term" value="F:phosphoprotein phosphatase activity"/>
    <property type="evidence" value="ECO:0007669"/>
    <property type="project" value="UniProtKB-KW"/>
</dbReference>
<protein>
    <recommendedName>
        <fullName evidence="5">PPM-type phosphatase domain-containing protein</fullName>
    </recommendedName>
</protein>
<dbReference type="InterPro" id="IPR001932">
    <property type="entry name" value="PPM-type_phosphatase-like_dom"/>
</dbReference>
<dbReference type="Gene3D" id="3.60.40.10">
    <property type="entry name" value="PPM-type phosphatase domain"/>
    <property type="match status" value="1"/>
</dbReference>
<dbReference type="GO" id="GO:0046872">
    <property type="term" value="F:metal ion binding"/>
    <property type="evidence" value="ECO:0007669"/>
    <property type="project" value="UniProtKB-KW"/>
</dbReference>
<dbReference type="PROSITE" id="PS01032">
    <property type="entry name" value="PPM_1"/>
    <property type="match status" value="1"/>
</dbReference>
<evidence type="ECO:0000313" key="6">
    <source>
        <dbReference type="EMBL" id="CAE7647069.1"/>
    </source>
</evidence>
<dbReference type="Proteomes" id="UP000649617">
    <property type="component" value="Unassembled WGS sequence"/>
</dbReference>
<sequence>MQGHRPTMEDAHVIHAEDTWGFFGIFDGHGGDQCSRFISKRISEELGKTGMPDTDKQVTDLACRLDKEVLDSNQPGGSTGTFVVVQAPKTTSPTIRANKHGSGALAELSTQSMEWPV</sequence>
<organism evidence="6 7">
    <name type="scientific">Symbiodinium pilosum</name>
    <name type="common">Dinoflagellate</name>
    <dbReference type="NCBI Taxonomy" id="2952"/>
    <lineage>
        <taxon>Eukaryota</taxon>
        <taxon>Sar</taxon>
        <taxon>Alveolata</taxon>
        <taxon>Dinophyceae</taxon>
        <taxon>Suessiales</taxon>
        <taxon>Symbiodiniaceae</taxon>
        <taxon>Symbiodinium</taxon>
    </lineage>
</organism>
<dbReference type="GO" id="GO:0016020">
    <property type="term" value="C:membrane"/>
    <property type="evidence" value="ECO:0007669"/>
    <property type="project" value="UniProtKB-SubCell"/>
</dbReference>
<dbReference type="AlphaFoldDB" id="A0A812VKZ0"/>
<dbReference type="Pfam" id="PF00481">
    <property type="entry name" value="PP2C"/>
    <property type="match status" value="1"/>
</dbReference>
<dbReference type="PROSITE" id="PS51746">
    <property type="entry name" value="PPM_2"/>
    <property type="match status" value="1"/>
</dbReference>
<feature type="domain" description="PPM-type phosphatase" evidence="5">
    <location>
        <begin position="1"/>
        <end position="117"/>
    </location>
</feature>
<evidence type="ECO:0000256" key="3">
    <source>
        <dbReference type="ARBA" id="ARBA00022801"/>
    </source>
</evidence>